<proteinExistence type="predicted"/>
<feature type="transmembrane region" description="Helical" evidence="1">
    <location>
        <begin position="505"/>
        <end position="526"/>
    </location>
</feature>
<dbReference type="EMBL" id="CATOUU010000209">
    <property type="protein sequence ID" value="CAI9921021.1"/>
    <property type="molecule type" value="Genomic_DNA"/>
</dbReference>
<feature type="transmembrane region" description="Helical" evidence="1">
    <location>
        <begin position="155"/>
        <end position="178"/>
    </location>
</feature>
<keyword evidence="4" id="KW-1185">Reference proteome</keyword>
<feature type="transmembrane region" description="Helical" evidence="1">
    <location>
        <begin position="111"/>
        <end position="135"/>
    </location>
</feature>
<keyword evidence="1" id="KW-0812">Transmembrane</keyword>
<feature type="transmembrane region" description="Helical" evidence="1">
    <location>
        <begin position="190"/>
        <end position="207"/>
    </location>
</feature>
<feature type="transmembrane region" description="Helical" evidence="1">
    <location>
        <begin position="213"/>
        <end position="237"/>
    </location>
</feature>
<feature type="transmembrane region" description="Helical" evidence="1">
    <location>
        <begin position="445"/>
        <end position="466"/>
    </location>
</feature>
<evidence type="ECO:0000256" key="1">
    <source>
        <dbReference type="SAM" id="Phobius"/>
    </source>
</evidence>
<feature type="transmembrane region" description="Helical" evidence="1">
    <location>
        <begin position="346"/>
        <end position="369"/>
    </location>
</feature>
<feature type="transmembrane region" description="Helical" evidence="1">
    <location>
        <begin position="83"/>
        <end position="99"/>
    </location>
</feature>
<evidence type="ECO:0000313" key="2">
    <source>
        <dbReference type="EMBL" id="CAI9921021.1"/>
    </source>
</evidence>
<keyword evidence="1" id="KW-0472">Membrane</keyword>
<evidence type="ECO:0008006" key="5">
    <source>
        <dbReference type="Google" id="ProtNLM"/>
    </source>
</evidence>
<evidence type="ECO:0000313" key="4">
    <source>
        <dbReference type="Proteomes" id="UP001642409"/>
    </source>
</evidence>
<feature type="transmembrane region" description="Helical" evidence="1">
    <location>
        <begin position="532"/>
        <end position="553"/>
    </location>
</feature>
<feature type="transmembrane region" description="Helical" evidence="1">
    <location>
        <begin position="415"/>
        <end position="433"/>
    </location>
</feature>
<organism evidence="2">
    <name type="scientific">Hexamita inflata</name>
    <dbReference type="NCBI Taxonomy" id="28002"/>
    <lineage>
        <taxon>Eukaryota</taxon>
        <taxon>Metamonada</taxon>
        <taxon>Diplomonadida</taxon>
        <taxon>Hexamitidae</taxon>
        <taxon>Hexamitinae</taxon>
        <taxon>Hexamita</taxon>
    </lineage>
</organism>
<sequence length="559" mass="63643">MNLSDSSDSDTYSRPHIQKLPQFKSNINYNETNDEKCCKQPNYRNINSYLLAYICVVFLICQLFTYYCLDNASGLAINVNPNHFSWVNSLVVLITLTYINVKLKKKTERTLIKVATICTFIACMMSLSYVALLFLVANEDANNNQTVALDVFSAIYAFGITILASISLGFQFVACFCYMIKCIPKTNDNGLIVGLFMLTTIVGKKLYQSFDSVTLAYGIEIVIYVGAVIMLIFILYLDKLLPIPSFNDKELDMSNVIIRDQVVDPMMCQERQSIVEKRMDYSAVGEPKIISEDDTASNDLNKFQISSGSAMKNKQLALDNLKNSTPAEVKPKRESCINKLPSWVQFYYYVLFKTTNGAILLIQSALFAFQQAMLASYSSIAWLPQLNECQESPNKEQIVFMQCLPDRFLFKNIKTFTIVIEIATTLIMGYVYDLLIQHEATKGKLVFRLFQVSSVMTLCSLCIPSMVGLDNAGFRDFFMFMLMVLESYNHMFVLLNLITMFKGGYRIAVCMVLSFIYFFTFVFDLIYFVQGFIGNGIIELIVFAVMYGCYLILQQRINQ</sequence>
<accession>A0AA86NKP4</accession>
<keyword evidence="1" id="KW-1133">Transmembrane helix</keyword>
<name>A0AA86NKP4_9EUKA</name>
<protein>
    <recommendedName>
        <fullName evidence="5">Transmembrane protein</fullName>
    </recommendedName>
</protein>
<dbReference type="Proteomes" id="UP001642409">
    <property type="component" value="Unassembled WGS sequence"/>
</dbReference>
<comment type="caution">
    <text evidence="2">The sequence shown here is derived from an EMBL/GenBank/DDBJ whole genome shotgun (WGS) entry which is preliminary data.</text>
</comment>
<reference evidence="3 4" key="2">
    <citation type="submission" date="2024-07" db="EMBL/GenBank/DDBJ databases">
        <authorList>
            <person name="Akdeniz Z."/>
        </authorList>
    </citation>
    <scope>NUCLEOTIDE SEQUENCE [LARGE SCALE GENOMIC DNA]</scope>
</reference>
<evidence type="ECO:0000313" key="3">
    <source>
        <dbReference type="EMBL" id="CAL6103869.1"/>
    </source>
</evidence>
<feature type="transmembrane region" description="Helical" evidence="1">
    <location>
        <begin position="49"/>
        <end position="67"/>
    </location>
</feature>
<reference evidence="2" key="1">
    <citation type="submission" date="2023-06" db="EMBL/GenBank/DDBJ databases">
        <authorList>
            <person name="Kurt Z."/>
        </authorList>
    </citation>
    <scope>NUCLEOTIDE SEQUENCE</scope>
</reference>
<gene>
    <name evidence="3" type="ORF">HINF_LOCUS72356</name>
    <name evidence="2" type="ORF">HINF_LOCUS8666</name>
</gene>
<dbReference type="AlphaFoldDB" id="A0AA86NKP4"/>
<dbReference type="EMBL" id="CAXDID020000572">
    <property type="protein sequence ID" value="CAL6103869.1"/>
    <property type="molecule type" value="Genomic_DNA"/>
</dbReference>
<feature type="transmembrane region" description="Helical" evidence="1">
    <location>
        <begin position="478"/>
        <end position="498"/>
    </location>
</feature>